<comment type="caution">
    <text evidence="3">The sequence shown here is derived from an EMBL/GenBank/DDBJ whole genome shotgun (WGS) entry which is preliminary data.</text>
</comment>
<dbReference type="AlphaFoldDB" id="A0A840BTN7"/>
<reference evidence="3 4" key="1">
    <citation type="submission" date="2020-08" db="EMBL/GenBank/DDBJ databases">
        <title>Genomic Encyclopedia of Type Strains, Phase IV (KMG-IV): sequencing the most valuable type-strain genomes for metagenomic binning, comparative biology and taxonomic classification.</title>
        <authorList>
            <person name="Goeker M."/>
        </authorList>
    </citation>
    <scope>NUCLEOTIDE SEQUENCE [LARGE SCALE GENOMIC DNA]</scope>
    <source>
        <strain evidence="3 4">DSM 103737</strain>
    </source>
</reference>
<dbReference type="Pfam" id="PF07786">
    <property type="entry name" value="HGSNAT_cat"/>
    <property type="match status" value="1"/>
</dbReference>
<feature type="transmembrane region" description="Helical" evidence="1">
    <location>
        <begin position="155"/>
        <end position="174"/>
    </location>
</feature>
<protein>
    <submittedName>
        <fullName evidence="3">Putative membrane protein</fullName>
    </submittedName>
</protein>
<gene>
    <name evidence="3" type="ORF">GGR16_001346</name>
</gene>
<evidence type="ECO:0000313" key="4">
    <source>
        <dbReference type="Proteomes" id="UP000577362"/>
    </source>
</evidence>
<proteinExistence type="predicted"/>
<sequence>MTSARHGSSLSATMQDEASLRDAGVHGRGRLLGIDLARGVALLAMAVYHGAWDASHLGLTSVDVVNDPGWRLFARAIAASFLLLVGFSLVLAHGSGIRWQAFLRRLAVIVAAAAAITIVTFFAFPQSYIFFGILHCIALSSLLALPFLRLPPAAAAIAGIAVVAAPWLVASPLFDLPALAFVGLGTQVPMSNDYVPLFPWFGPVLLGVAAGRIAVDRNLTAWLRTSRTPGMVERLIAWTGRHSLAFYLVHQPVLFGLMFLAAQALGITRQPSVAVGFVPQCRASCEQAGVAAAECTRYCACADAAIRQEEIDLADTSADTRGRVTAIVNRCRAAARE</sequence>
<feature type="transmembrane region" description="Helical" evidence="1">
    <location>
        <begin position="129"/>
        <end position="148"/>
    </location>
</feature>
<accession>A0A840BTN7</accession>
<evidence type="ECO:0000256" key="1">
    <source>
        <dbReference type="SAM" id="Phobius"/>
    </source>
</evidence>
<dbReference type="Proteomes" id="UP000577362">
    <property type="component" value="Unassembled WGS sequence"/>
</dbReference>
<feature type="transmembrane region" description="Helical" evidence="1">
    <location>
        <begin position="72"/>
        <end position="94"/>
    </location>
</feature>
<feature type="transmembrane region" description="Helical" evidence="1">
    <location>
        <begin position="244"/>
        <end position="265"/>
    </location>
</feature>
<evidence type="ECO:0000259" key="2">
    <source>
        <dbReference type="Pfam" id="PF07786"/>
    </source>
</evidence>
<keyword evidence="1" id="KW-0472">Membrane</keyword>
<dbReference type="InterPro" id="IPR012429">
    <property type="entry name" value="HGSNAT_cat"/>
</dbReference>
<feature type="transmembrane region" description="Helical" evidence="1">
    <location>
        <begin position="194"/>
        <end position="215"/>
    </location>
</feature>
<dbReference type="RefSeq" id="WP_183316062.1">
    <property type="nucleotide sequence ID" value="NZ_JACIEN010000001.1"/>
</dbReference>
<evidence type="ECO:0000313" key="3">
    <source>
        <dbReference type="EMBL" id="MBB4016340.1"/>
    </source>
</evidence>
<dbReference type="EMBL" id="JACIEN010000001">
    <property type="protein sequence ID" value="MBB4016340.1"/>
    <property type="molecule type" value="Genomic_DNA"/>
</dbReference>
<feature type="domain" description="Heparan-alpha-glucosaminide N-acetyltransferase catalytic" evidence="2">
    <location>
        <begin position="30"/>
        <end position="252"/>
    </location>
</feature>
<organism evidence="3 4">
    <name type="scientific">Chelatococcus caeni</name>
    <dbReference type="NCBI Taxonomy" id="1348468"/>
    <lineage>
        <taxon>Bacteria</taxon>
        <taxon>Pseudomonadati</taxon>
        <taxon>Pseudomonadota</taxon>
        <taxon>Alphaproteobacteria</taxon>
        <taxon>Hyphomicrobiales</taxon>
        <taxon>Chelatococcaceae</taxon>
        <taxon>Chelatococcus</taxon>
    </lineage>
</organism>
<keyword evidence="1" id="KW-1133">Transmembrane helix</keyword>
<feature type="transmembrane region" description="Helical" evidence="1">
    <location>
        <begin position="106"/>
        <end position="123"/>
    </location>
</feature>
<keyword evidence="1" id="KW-0812">Transmembrane</keyword>
<name>A0A840BTN7_9HYPH</name>
<keyword evidence="4" id="KW-1185">Reference proteome</keyword>
<feature type="transmembrane region" description="Helical" evidence="1">
    <location>
        <begin position="31"/>
        <end position="52"/>
    </location>
</feature>